<feature type="region of interest" description="Disordered" evidence="11">
    <location>
        <begin position="506"/>
        <end position="532"/>
    </location>
</feature>
<dbReference type="PIRSF" id="PIRSF007860">
    <property type="entry name" value="VPS11"/>
    <property type="match status" value="1"/>
</dbReference>
<name>A0A1B5KYN0_USTVR</name>
<keyword evidence="7 9" id="KW-0472">Membrane</keyword>
<dbReference type="Pfam" id="PF12451">
    <property type="entry name" value="VPS11_C"/>
    <property type="match status" value="1"/>
</dbReference>
<dbReference type="InterPro" id="IPR036322">
    <property type="entry name" value="WD40_repeat_dom_sf"/>
</dbReference>
<accession>A0A1B5KYN0</accession>
<dbReference type="SUPFAM" id="SSF50978">
    <property type="entry name" value="WD40 repeat-like"/>
    <property type="match status" value="1"/>
</dbReference>
<dbReference type="GO" id="GO:0007032">
    <property type="term" value="P:endosome organization"/>
    <property type="evidence" value="ECO:0007669"/>
    <property type="project" value="TreeGrafter"/>
</dbReference>
<dbReference type="AlphaFoldDB" id="A0A1B5KYN0"/>
<keyword evidence="5" id="KW-0862">Zinc</keyword>
<dbReference type="InterPro" id="IPR016528">
    <property type="entry name" value="VPS11"/>
</dbReference>
<dbReference type="GO" id="GO:0048284">
    <property type="term" value="P:organelle fusion"/>
    <property type="evidence" value="ECO:0007669"/>
    <property type="project" value="TreeGrafter"/>
</dbReference>
<comment type="caution">
    <text evidence="13">The sequence shown here is derived from an EMBL/GenBank/DDBJ whole genome shotgun (WGS) entry which is preliminary data.</text>
</comment>
<feature type="compositionally biased region" description="Polar residues" evidence="11">
    <location>
        <begin position="507"/>
        <end position="517"/>
    </location>
</feature>
<dbReference type="GO" id="GO:0030674">
    <property type="term" value="F:protein-macromolecule adaptor activity"/>
    <property type="evidence" value="ECO:0007669"/>
    <property type="project" value="TreeGrafter"/>
</dbReference>
<evidence type="ECO:0000256" key="3">
    <source>
        <dbReference type="ARBA" id="ARBA00022723"/>
    </source>
</evidence>
<keyword evidence="3" id="KW-0479">Metal-binding</keyword>
<protein>
    <recommendedName>
        <fullName evidence="9">E3 ubiquitin-protein ligase PEP5</fullName>
        <ecNumber evidence="9">2.3.2.27</ecNumber>
    </recommendedName>
</protein>
<evidence type="ECO:0000256" key="11">
    <source>
        <dbReference type="SAM" id="MobiDB-lite"/>
    </source>
</evidence>
<comment type="subcellular location">
    <subcellularLocation>
        <location evidence="8">Endomembrane system</location>
        <topology evidence="8">Peripheral membrane protein</topology>
        <orientation evidence="8">Cytoplasmic side</orientation>
    </subcellularLocation>
    <subcellularLocation>
        <location evidence="9">Vacuole membrane</location>
        <topology evidence="9">Peripheral membrane protein</topology>
        <orientation evidence="9">Cytoplasmic side</orientation>
    </subcellularLocation>
</comment>
<comment type="subunit">
    <text evidence="9">Component of the homotypic vacuole fusion and vacuole protein sorting (HOPS) complex. Component of the class C core vacuole/endosome tethering (CORVET) complex.</text>
</comment>
<gene>
    <name evidence="13" type="ORF">UVI_02045250</name>
</gene>
<dbReference type="InterPro" id="IPR024763">
    <property type="entry name" value="VPS11_C"/>
</dbReference>
<dbReference type="Pfam" id="PF23341">
    <property type="entry name" value="PEP5_VPS11_N"/>
    <property type="match status" value="1"/>
</dbReference>
<comment type="catalytic activity">
    <reaction evidence="9">
        <text>S-ubiquitinyl-[E2 ubiquitin-conjugating enzyme]-L-cysteine + [acceptor protein]-L-lysine = [E2 ubiquitin-conjugating enzyme]-L-cysteine + N(6)-ubiquitinyl-[acceptor protein]-L-lysine.</text>
        <dbReference type="EC" id="2.3.2.27"/>
    </reaction>
</comment>
<keyword evidence="9" id="KW-0808">Transferase</keyword>
<reference evidence="14" key="1">
    <citation type="journal article" date="2016" name="Genome Announc.">
        <title>Genome sequence of Ustilaginoidea virens IPU010, a rice pathogenic fungus causing false smut.</title>
        <authorList>
            <person name="Kumagai T."/>
            <person name="Ishii T."/>
            <person name="Terai G."/>
            <person name="Umemura M."/>
            <person name="Machida M."/>
            <person name="Asai K."/>
        </authorList>
    </citation>
    <scope>NUCLEOTIDE SEQUENCE [LARGE SCALE GENOMIC DNA]</scope>
    <source>
        <strain evidence="14">IPU010</strain>
    </source>
</reference>
<sequence length="872" mass="96084">MAISWKSFDFFQVSQVSLPDDDARQLFEGNEISSVCAGSESLFLGGNDGSVSIVGKSWKVVRKFQAHETGRVTHMRQVEGTSLLVTVAEDLSSEPVLKAWALDKLVKKTNMPTCLSTLTINNGRRQFPISAFAALHDLSQIAVGFGNGAVTVIRGDLVHDLGTKQRIVYESQEPVTGVQLATDEKLTTLFISTTTRILKLGLSRKGQGLPPKIMENIGCAWGCMALDKETGDVVVARDDAIYTYTMDGRGPPKAYEAQKTMIAMYENYVALKCLPSGASGRDPDSMRRRFGSNGHEDLFTATTFVLLEPDLRIIAHSETMISPVRFVFDVWDDLYTMSEEGKVGWIQGVEAGKGHIAKLEKFIKSPGDLKFDLDTAIAMCRQGGYYEQAAYLAKRHGETELVVDILIEDSKSYAEALDYIWRQDPEVAYPCMQKYARVLIENCPEEATKLFVLYYTGKFRPRKTPVPIVGEPTSTGGFTSGAASAVQNLSSYLPFPYIGASSAASPGTPSYNKQLPQNGVEASEEEDAPPKYKVPAPRTAFSSFIDHADEFITFLEACLKEEDLKAADKSDLYTTLFEMYLYKAGEKKGHHREEWEAKAKKLIEGEHVPMESSSVLLLSDLSNFRDGTVLVKEQAGLFFDIFRSYTSAKDTRGAIKSLRKYGPDEPQLYPAALAYLTSDPKVLDEAGPDELANVLSKIDRDGLMAPLQVVQTLVGQSSGGGVATIGMIKPYLQETILRERKEIDDNRRQIEALRSDTEKRRAEIADLGSKPAVFQATRCSDCGQGLDLPAVHFLCKHSFHQRCLRGGGGGGEGEEGEDVECPQCAGGNELIRKMREEQKKAAEKHDLFKAELEGSDDRFGTVAKWFGRGVMG</sequence>
<dbReference type="EMBL" id="BBTG02000028">
    <property type="protein sequence ID" value="GAO16181.1"/>
    <property type="molecule type" value="Genomic_DNA"/>
</dbReference>
<feature type="domain" description="RING-type" evidence="12">
    <location>
        <begin position="779"/>
        <end position="824"/>
    </location>
</feature>
<dbReference type="InterPro" id="IPR057308">
    <property type="entry name" value="CHCR_PEP5_VPS11"/>
</dbReference>
<dbReference type="PANTHER" id="PTHR23323">
    <property type="entry name" value="VACUOLAR PROTEIN SORTING-ASSOCIATED PROTEIN"/>
    <property type="match status" value="1"/>
</dbReference>
<dbReference type="EC" id="2.3.2.27" evidence="9"/>
<evidence type="ECO:0000256" key="7">
    <source>
        <dbReference type="ARBA" id="ARBA00023136"/>
    </source>
</evidence>
<evidence type="ECO:0000256" key="10">
    <source>
        <dbReference type="PROSITE-ProRule" id="PRU00175"/>
    </source>
</evidence>
<evidence type="ECO:0000313" key="13">
    <source>
        <dbReference type="EMBL" id="GAO16181.1"/>
    </source>
</evidence>
<evidence type="ECO:0000256" key="4">
    <source>
        <dbReference type="ARBA" id="ARBA00022771"/>
    </source>
</evidence>
<evidence type="ECO:0000259" key="12">
    <source>
        <dbReference type="PROSITE" id="PS50089"/>
    </source>
</evidence>
<evidence type="ECO:0000256" key="2">
    <source>
        <dbReference type="ARBA" id="ARBA00022448"/>
    </source>
</evidence>
<dbReference type="PROSITE" id="PS50089">
    <property type="entry name" value="ZF_RING_2"/>
    <property type="match status" value="1"/>
</dbReference>
<dbReference type="GO" id="GO:0061630">
    <property type="term" value="F:ubiquitin protein ligase activity"/>
    <property type="evidence" value="ECO:0007669"/>
    <property type="project" value="UniProtKB-EC"/>
</dbReference>
<dbReference type="Pfam" id="PF23356">
    <property type="entry name" value="TPR_PEP5_VPS11"/>
    <property type="match status" value="2"/>
</dbReference>
<dbReference type="CDD" id="cd16688">
    <property type="entry name" value="RING-H2_Vps11"/>
    <property type="match status" value="1"/>
</dbReference>
<dbReference type="Proteomes" id="UP000054053">
    <property type="component" value="Unassembled WGS sequence"/>
</dbReference>
<evidence type="ECO:0000256" key="6">
    <source>
        <dbReference type="ARBA" id="ARBA00022927"/>
    </source>
</evidence>
<comment type="similarity">
    <text evidence="1 9">Belongs to the VPS11 family.</text>
</comment>
<keyword evidence="6 9" id="KW-0653">Protein transport</keyword>
<dbReference type="InterPro" id="IPR001841">
    <property type="entry name" value="Znf_RING"/>
</dbReference>
<dbReference type="GO" id="GO:0007033">
    <property type="term" value="P:vacuole organization"/>
    <property type="evidence" value="ECO:0007669"/>
    <property type="project" value="TreeGrafter"/>
</dbReference>
<evidence type="ECO:0000313" key="14">
    <source>
        <dbReference type="Proteomes" id="UP000054053"/>
    </source>
</evidence>
<dbReference type="GO" id="GO:0000329">
    <property type="term" value="C:fungal-type vacuole membrane"/>
    <property type="evidence" value="ECO:0007669"/>
    <property type="project" value="UniProtKB-UniRule"/>
</dbReference>
<keyword evidence="9" id="KW-0926">Vacuole</keyword>
<dbReference type="GO" id="GO:0033263">
    <property type="term" value="C:CORVET complex"/>
    <property type="evidence" value="ECO:0007669"/>
    <property type="project" value="UniProtKB-UniRule"/>
</dbReference>
<organism evidence="13 14">
    <name type="scientific">Ustilaginoidea virens</name>
    <name type="common">Rice false smut fungus</name>
    <name type="synonym">Villosiclava virens</name>
    <dbReference type="NCBI Taxonomy" id="1159556"/>
    <lineage>
        <taxon>Eukaryota</taxon>
        <taxon>Fungi</taxon>
        <taxon>Dikarya</taxon>
        <taxon>Ascomycota</taxon>
        <taxon>Pezizomycotina</taxon>
        <taxon>Sordariomycetes</taxon>
        <taxon>Hypocreomycetidae</taxon>
        <taxon>Hypocreales</taxon>
        <taxon>Clavicipitaceae</taxon>
        <taxon>Ustilaginoidea</taxon>
    </lineage>
</organism>
<dbReference type="GO" id="GO:0030897">
    <property type="term" value="C:HOPS complex"/>
    <property type="evidence" value="ECO:0007669"/>
    <property type="project" value="UniProtKB-UniRule"/>
</dbReference>
<evidence type="ECO:0000256" key="5">
    <source>
        <dbReference type="ARBA" id="ARBA00022833"/>
    </source>
</evidence>
<keyword evidence="2 9" id="KW-0813">Transport</keyword>
<proteinExistence type="inferred from homology"/>
<keyword evidence="4 10" id="KW-0863">Zinc-finger</keyword>
<evidence type="ECO:0000256" key="9">
    <source>
        <dbReference type="PIRNR" id="PIRNR007860"/>
    </source>
</evidence>
<dbReference type="GO" id="GO:0008270">
    <property type="term" value="F:zinc ion binding"/>
    <property type="evidence" value="ECO:0007669"/>
    <property type="project" value="UniProtKB-KW"/>
</dbReference>
<dbReference type="GO" id="GO:0006904">
    <property type="term" value="P:vesicle docking involved in exocytosis"/>
    <property type="evidence" value="ECO:0007669"/>
    <property type="project" value="TreeGrafter"/>
</dbReference>
<keyword evidence="9" id="KW-0833">Ubl conjugation pathway</keyword>
<dbReference type="GO" id="GO:0006886">
    <property type="term" value="P:intracellular protein transport"/>
    <property type="evidence" value="ECO:0007669"/>
    <property type="project" value="UniProtKB-UniRule"/>
</dbReference>
<dbReference type="PANTHER" id="PTHR23323:SF24">
    <property type="entry name" value="VACUOLAR PROTEIN SORTING-ASSOCIATED PROTEIN 11 HOMOLOG"/>
    <property type="match status" value="1"/>
</dbReference>
<evidence type="ECO:0000256" key="1">
    <source>
        <dbReference type="ARBA" id="ARBA00007070"/>
    </source>
</evidence>
<evidence type="ECO:0000256" key="8">
    <source>
        <dbReference type="ARBA" id="ARBA00029433"/>
    </source>
</evidence>
<dbReference type="InterPro" id="IPR057307">
    <property type="entry name" value="PEP5_VPS11_N"/>
</dbReference>